<dbReference type="Pfam" id="PF01551">
    <property type="entry name" value="Peptidase_M23"/>
    <property type="match status" value="1"/>
</dbReference>
<proteinExistence type="predicted"/>
<dbReference type="InterPro" id="IPR016047">
    <property type="entry name" value="M23ase_b-sheet_dom"/>
</dbReference>
<evidence type="ECO:0000313" key="2">
    <source>
        <dbReference type="EMBL" id="PHN04625.1"/>
    </source>
</evidence>
<dbReference type="Proteomes" id="UP000223913">
    <property type="component" value="Unassembled WGS sequence"/>
</dbReference>
<protein>
    <recommendedName>
        <fullName evidence="1">M23ase beta-sheet core domain-containing protein</fullName>
    </recommendedName>
</protein>
<dbReference type="RefSeq" id="WP_099152198.1">
    <property type="nucleotide sequence ID" value="NZ_PDUD01000025.1"/>
</dbReference>
<evidence type="ECO:0000259" key="1">
    <source>
        <dbReference type="Pfam" id="PF01551"/>
    </source>
</evidence>
<dbReference type="AlphaFoldDB" id="A0A2D0N807"/>
<dbReference type="GO" id="GO:0004222">
    <property type="term" value="F:metalloendopeptidase activity"/>
    <property type="evidence" value="ECO:0007669"/>
    <property type="project" value="TreeGrafter"/>
</dbReference>
<dbReference type="PANTHER" id="PTHR21666:SF286">
    <property type="entry name" value="LIPOPROTEIN NLPD"/>
    <property type="match status" value="1"/>
</dbReference>
<name>A0A2D0N807_FLAN2</name>
<keyword evidence="3" id="KW-1185">Reference proteome</keyword>
<dbReference type="EMBL" id="PDUD01000025">
    <property type="protein sequence ID" value="PHN04625.1"/>
    <property type="molecule type" value="Genomic_DNA"/>
</dbReference>
<reference evidence="2 3" key="1">
    <citation type="submission" date="2017-10" db="EMBL/GenBank/DDBJ databases">
        <title>The draft genome sequence of Lewinella nigricans NBRC 102662.</title>
        <authorList>
            <person name="Wang K."/>
        </authorList>
    </citation>
    <scope>NUCLEOTIDE SEQUENCE [LARGE SCALE GENOMIC DNA]</scope>
    <source>
        <strain evidence="2 3">NBRC 102662</strain>
    </source>
</reference>
<dbReference type="Gene3D" id="2.70.70.10">
    <property type="entry name" value="Glucose Permease (Domain IIA)"/>
    <property type="match status" value="1"/>
</dbReference>
<sequence length="267" mass="29514">MSHLDNAQLLELTAYLKRSLRRYEPLQEELLDHLACLVEKNMAAGMDFSQAKAQALEYFTKDEVKKTEGKTLYFVHTKPVIMKVFSFLGVALLLGLATLPFNSTDHSEHLKNSVHIEKSLPPLPPAPAFSEIVLEDPPNEAPLAGQHQITSAYGQRVHPVFKKKMLHRGVDFKAPLGTPIVATGDGTIEFADEEKMYGMKVIIQHDGEYKSLYAHMSEIKVKAGQRVTRGTVIGLVGSSGASTAPHLHYEIIKEGKAVNPADYLPKS</sequence>
<gene>
    <name evidence="2" type="ORF">CRP01_21725</name>
</gene>
<dbReference type="InterPro" id="IPR050570">
    <property type="entry name" value="Cell_wall_metabolism_enzyme"/>
</dbReference>
<comment type="caution">
    <text evidence="2">The sequence shown here is derived from an EMBL/GenBank/DDBJ whole genome shotgun (WGS) entry which is preliminary data.</text>
</comment>
<dbReference type="SUPFAM" id="SSF51261">
    <property type="entry name" value="Duplicated hybrid motif"/>
    <property type="match status" value="1"/>
</dbReference>
<dbReference type="PANTHER" id="PTHR21666">
    <property type="entry name" value="PEPTIDASE-RELATED"/>
    <property type="match status" value="1"/>
</dbReference>
<feature type="domain" description="M23ase beta-sheet core" evidence="1">
    <location>
        <begin position="167"/>
        <end position="260"/>
    </location>
</feature>
<accession>A0A2D0N807</accession>
<dbReference type="CDD" id="cd12797">
    <property type="entry name" value="M23_peptidase"/>
    <property type="match status" value="1"/>
</dbReference>
<dbReference type="InterPro" id="IPR011055">
    <property type="entry name" value="Dup_hybrid_motif"/>
</dbReference>
<evidence type="ECO:0000313" key="3">
    <source>
        <dbReference type="Proteomes" id="UP000223913"/>
    </source>
</evidence>
<organism evidence="2 3">
    <name type="scientific">Flavilitoribacter nigricans (strain ATCC 23147 / DSM 23189 / NBRC 102662 / NCIMB 1420 / SS-2)</name>
    <name type="common">Lewinella nigricans</name>
    <dbReference type="NCBI Taxonomy" id="1122177"/>
    <lineage>
        <taxon>Bacteria</taxon>
        <taxon>Pseudomonadati</taxon>
        <taxon>Bacteroidota</taxon>
        <taxon>Saprospiria</taxon>
        <taxon>Saprospirales</taxon>
        <taxon>Lewinellaceae</taxon>
        <taxon>Flavilitoribacter</taxon>
    </lineage>
</organism>
<dbReference type="OrthoDB" id="9810477at2"/>